<reference evidence="2" key="1">
    <citation type="submission" date="2020-04" db="EMBL/GenBank/DDBJ databases">
        <authorList>
            <person name="Zhang T."/>
        </authorList>
    </citation>
    <scope>NUCLEOTIDE SEQUENCE</scope>
    <source>
        <strain evidence="2">HKST-UBA11</strain>
    </source>
</reference>
<keyword evidence="1" id="KW-1133">Transmembrane helix</keyword>
<keyword evidence="1" id="KW-0812">Transmembrane</keyword>
<evidence type="ECO:0000256" key="1">
    <source>
        <dbReference type="SAM" id="Phobius"/>
    </source>
</evidence>
<dbReference type="Proteomes" id="UP000754563">
    <property type="component" value="Unassembled WGS sequence"/>
</dbReference>
<protein>
    <submittedName>
        <fullName evidence="2">Uncharacterized protein</fullName>
    </submittedName>
</protein>
<sequence>MEDEKFKKIFEDFPDHSPDEEFVDNLYEALDERALEIKESGRKKSKLLMPWQLSLAFASLTFIVIFSGVLLTSPATLENLQSYLRQDAQADLSDEVRITLDGISEENGIFIYDLSEEQSPPIAVEINYSNDVAEFILPIGQYRILVIDDDVVFYDELVTLDPEVAELTLKVT</sequence>
<dbReference type="AlphaFoldDB" id="A0A955L9H7"/>
<keyword evidence="1" id="KW-0472">Membrane</keyword>
<gene>
    <name evidence="2" type="ORF">KC717_05090</name>
</gene>
<comment type="caution">
    <text evidence="2">The sequence shown here is derived from an EMBL/GenBank/DDBJ whole genome shotgun (WGS) entry which is preliminary data.</text>
</comment>
<proteinExistence type="predicted"/>
<name>A0A955L9H7_9BACT</name>
<evidence type="ECO:0000313" key="2">
    <source>
        <dbReference type="EMBL" id="MCA9385994.1"/>
    </source>
</evidence>
<feature type="transmembrane region" description="Helical" evidence="1">
    <location>
        <begin position="48"/>
        <end position="71"/>
    </location>
</feature>
<dbReference type="EMBL" id="JAGQLH010000065">
    <property type="protein sequence ID" value="MCA9385994.1"/>
    <property type="molecule type" value="Genomic_DNA"/>
</dbReference>
<reference evidence="2" key="2">
    <citation type="journal article" date="2021" name="Microbiome">
        <title>Successional dynamics and alternative stable states in a saline activated sludge microbial community over 9 years.</title>
        <authorList>
            <person name="Wang Y."/>
            <person name="Ye J."/>
            <person name="Ju F."/>
            <person name="Liu L."/>
            <person name="Boyd J.A."/>
            <person name="Deng Y."/>
            <person name="Parks D.H."/>
            <person name="Jiang X."/>
            <person name="Yin X."/>
            <person name="Woodcroft B.J."/>
            <person name="Tyson G.W."/>
            <person name="Hugenholtz P."/>
            <person name="Polz M.F."/>
            <person name="Zhang T."/>
        </authorList>
    </citation>
    <scope>NUCLEOTIDE SEQUENCE</scope>
    <source>
        <strain evidence="2">HKST-UBA11</strain>
    </source>
</reference>
<accession>A0A955L9H7</accession>
<evidence type="ECO:0000313" key="3">
    <source>
        <dbReference type="Proteomes" id="UP000754563"/>
    </source>
</evidence>
<organism evidence="2 3">
    <name type="scientific">Candidatus Dojkabacteria bacterium</name>
    <dbReference type="NCBI Taxonomy" id="2099670"/>
    <lineage>
        <taxon>Bacteria</taxon>
        <taxon>Candidatus Dojkabacteria</taxon>
    </lineage>
</organism>